<proteinExistence type="predicted"/>
<dbReference type="InParanoid" id="A0A077ZVB5"/>
<protein>
    <submittedName>
        <fullName evidence="2">Uncharacterized protein</fullName>
    </submittedName>
</protein>
<organism evidence="2 3">
    <name type="scientific">Stylonychia lemnae</name>
    <name type="common">Ciliate</name>
    <dbReference type="NCBI Taxonomy" id="5949"/>
    <lineage>
        <taxon>Eukaryota</taxon>
        <taxon>Sar</taxon>
        <taxon>Alveolata</taxon>
        <taxon>Ciliophora</taxon>
        <taxon>Intramacronucleata</taxon>
        <taxon>Spirotrichea</taxon>
        <taxon>Stichotrichia</taxon>
        <taxon>Sporadotrichida</taxon>
        <taxon>Oxytrichidae</taxon>
        <taxon>Stylonychinae</taxon>
        <taxon>Stylonychia</taxon>
    </lineage>
</organism>
<keyword evidence="3" id="KW-1185">Reference proteome</keyword>
<sequence length="198" mass="22949">MKGSQITFILIVMLASQLAIVSAQSKWTDAFTYFNQFNTVKEGAFKQLFGDPNDPTLGCYNSFLDMREFWKYKQPLTGVKPGQFLKNIKFYIYYSYTITNWYHQCNLDDIVIEMAKRVQSVGGFLHMIINLLFRFFAQTGNEEWTKSVVDAIDQANISGLDEDWEKVGYPIGQLIAEFFNFEVPDFDLKYGVFTKGTY</sequence>
<evidence type="ECO:0000313" key="3">
    <source>
        <dbReference type="Proteomes" id="UP000039865"/>
    </source>
</evidence>
<feature type="chain" id="PRO_5001729064" evidence="1">
    <location>
        <begin position="24"/>
        <end position="198"/>
    </location>
</feature>
<evidence type="ECO:0000313" key="2">
    <source>
        <dbReference type="EMBL" id="CDW73830.1"/>
    </source>
</evidence>
<name>A0A077ZVB5_STYLE</name>
<keyword evidence="1" id="KW-0732">Signal</keyword>
<dbReference type="EMBL" id="CCKQ01002730">
    <property type="protein sequence ID" value="CDW73830.1"/>
    <property type="molecule type" value="Genomic_DNA"/>
</dbReference>
<reference evidence="2 3" key="1">
    <citation type="submission" date="2014-06" db="EMBL/GenBank/DDBJ databases">
        <authorList>
            <person name="Swart Estienne"/>
        </authorList>
    </citation>
    <scope>NUCLEOTIDE SEQUENCE [LARGE SCALE GENOMIC DNA]</scope>
    <source>
        <strain evidence="2 3">130c</strain>
    </source>
</reference>
<accession>A0A077ZVB5</accession>
<dbReference type="Proteomes" id="UP000039865">
    <property type="component" value="Unassembled WGS sequence"/>
</dbReference>
<gene>
    <name evidence="2" type="primary">Contig16399.g17468</name>
    <name evidence="2" type="ORF">STYLEM_2818</name>
</gene>
<evidence type="ECO:0000256" key="1">
    <source>
        <dbReference type="SAM" id="SignalP"/>
    </source>
</evidence>
<dbReference type="AlphaFoldDB" id="A0A077ZVB5"/>
<feature type="signal peptide" evidence="1">
    <location>
        <begin position="1"/>
        <end position="23"/>
    </location>
</feature>